<name>A0AAW4MRY8_9FIRM</name>
<keyword evidence="14" id="KW-1185">Reference proteome</keyword>
<dbReference type="Pfam" id="PF02386">
    <property type="entry name" value="TrkH"/>
    <property type="match status" value="1"/>
</dbReference>
<keyword evidence="4" id="KW-0633">Potassium transport</keyword>
<proteinExistence type="predicted"/>
<evidence type="ECO:0000313" key="14">
    <source>
        <dbReference type="Proteomes" id="UP001197492"/>
    </source>
</evidence>
<organism evidence="11 13">
    <name type="scientific">Catenibacterium mitsuokai</name>
    <dbReference type="NCBI Taxonomy" id="100886"/>
    <lineage>
        <taxon>Bacteria</taxon>
        <taxon>Bacillati</taxon>
        <taxon>Bacillota</taxon>
        <taxon>Erysipelotrichia</taxon>
        <taxon>Erysipelotrichales</taxon>
        <taxon>Coprobacillaceae</taxon>
        <taxon>Catenibacterium</taxon>
    </lineage>
</organism>
<evidence type="ECO:0000256" key="9">
    <source>
        <dbReference type="ARBA" id="ARBA00023136"/>
    </source>
</evidence>
<dbReference type="PANTHER" id="PTHR32024:SF1">
    <property type="entry name" value="KTR SYSTEM POTASSIUM UPTAKE PROTEIN B"/>
    <property type="match status" value="1"/>
</dbReference>
<evidence type="ECO:0000313" key="13">
    <source>
        <dbReference type="Proteomes" id="UP001196408"/>
    </source>
</evidence>
<evidence type="ECO:0000256" key="2">
    <source>
        <dbReference type="ARBA" id="ARBA00022448"/>
    </source>
</evidence>
<protein>
    <submittedName>
        <fullName evidence="11">TrkH family potassium uptake protein</fullName>
    </submittedName>
</protein>
<feature type="transmembrane region" description="Helical" evidence="10">
    <location>
        <begin position="153"/>
        <end position="173"/>
    </location>
</feature>
<feature type="transmembrane region" description="Helical" evidence="10">
    <location>
        <begin position="335"/>
        <end position="361"/>
    </location>
</feature>
<accession>A0AAW4MRY8</accession>
<keyword evidence="9 10" id="KW-0472">Membrane</keyword>
<dbReference type="InterPro" id="IPR003445">
    <property type="entry name" value="Cat_transpt"/>
</dbReference>
<evidence type="ECO:0000313" key="12">
    <source>
        <dbReference type="EMBL" id="MBV3393055.1"/>
    </source>
</evidence>
<evidence type="ECO:0000313" key="11">
    <source>
        <dbReference type="EMBL" id="MBV3383046.1"/>
    </source>
</evidence>
<dbReference type="EMBL" id="JAHOEF010000044">
    <property type="protein sequence ID" value="MBV3383046.1"/>
    <property type="molecule type" value="Genomic_DNA"/>
</dbReference>
<feature type="transmembrane region" description="Helical" evidence="10">
    <location>
        <begin position="39"/>
        <end position="58"/>
    </location>
</feature>
<comment type="subcellular location">
    <subcellularLocation>
        <location evidence="1">Cell membrane</location>
        <topology evidence="1">Multi-pass membrane protein</topology>
    </subcellularLocation>
</comment>
<evidence type="ECO:0000256" key="1">
    <source>
        <dbReference type="ARBA" id="ARBA00004651"/>
    </source>
</evidence>
<dbReference type="PANTHER" id="PTHR32024">
    <property type="entry name" value="TRK SYSTEM POTASSIUM UPTAKE PROTEIN TRKG-RELATED"/>
    <property type="match status" value="1"/>
</dbReference>
<sequence length="485" mass="53821">MDLSHLGVRIDAIIGDLVMKDIVLARRKHSGRLSAPKKVSLSFLAVIIIGAIVLSLPFSNKKEAASFLDNLFIATSAVCVTGLSPLTVVDQYNLFGQTVLIILVQIGGLGFLTFLYLFLFLARQRITLSRKLVFTEALNQNSLSMLPRLLKTIFIYTVSIETIGVIFFSMFFIPRLGALKGLYYGIWHSISAFCNAGFDLCGSTSLVAYNTNPIINFIVPFEIIMGGLGFIVVLDIHDKYIKEKRRSSSFSWRHLFGSFALHTKIVLMMTVSLVVIGTLLFFIMEFNNPATIGKMNLVDKLVVSFFQSVTTRTAGFSTVDMYSLNRITKILMCSLMFIGGSPASTAGGIKTVTFALVLLLMRTTYRGIEETTVFQRRIKKRTLVRAFSIFFLGLMLCIISSSIMLITEPKQDYLNILMEVFSAFGTVGLSASVTPALSIVGKCVDIILMYAGRIGPISLMILFTKRSHDKNTKEFKYPDEDVLVG</sequence>
<feature type="transmembrane region" description="Helical" evidence="10">
    <location>
        <begin position="214"/>
        <end position="234"/>
    </location>
</feature>
<gene>
    <name evidence="11" type="ORF">KSV97_07415</name>
    <name evidence="12" type="ORF">KSW06_07285</name>
</gene>
<dbReference type="GO" id="GO:0005886">
    <property type="term" value="C:plasma membrane"/>
    <property type="evidence" value="ECO:0007669"/>
    <property type="project" value="UniProtKB-SubCell"/>
</dbReference>
<keyword evidence="6" id="KW-0630">Potassium</keyword>
<evidence type="ECO:0000256" key="7">
    <source>
        <dbReference type="ARBA" id="ARBA00022989"/>
    </source>
</evidence>
<dbReference type="Proteomes" id="UP001197492">
    <property type="component" value="Unassembled WGS sequence"/>
</dbReference>
<dbReference type="GO" id="GO:0015379">
    <property type="term" value="F:potassium:chloride symporter activity"/>
    <property type="evidence" value="ECO:0007669"/>
    <property type="project" value="InterPro"/>
</dbReference>
<dbReference type="Proteomes" id="UP001196408">
    <property type="component" value="Unassembled WGS sequence"/>
</dbReference>
<evidence type="ECO:0000256" key="8">
    <source>
        <dbReference type="ARBA" id="ARBA00023065"/>
    </source>
</evidence>
<keyword evidence="7 10" id="KW-1133">Transmembrane helix</keyword>
<evidence type="ECO:0000256" key="5">
    <source>
        <dbReference type="ARBA" id="ARBA00022692"/>
    </source>
</evidence>
<keyword evidence="5 10" id="KW-0812">Transmembrane</keyword>
<evidence type="ECO:0000256" key="4">
    <source>
        <dbReference type="ARBA" id="ARBA00022538"/>
    </source>
</evidence>
<feature type="transmembrane region" description="Helical" evidence="10">
    <location>
        <begin position="70"/>
        <end position="88"/>
    </location>
</feature>
<evidence type="ECO:0000256" key="6">
    <source>
        <dbReference type="ARBA" id="ARBA00022958"/>
    </source>
</evidence>
<keyword evidence="8" id="KW-0406">Ion transport</keyword>
<dbReference type="EMBL" id="JAHOEL010000042">
    <property type="protein sequence ID" value="MBV3393055.1"/>
    <property type="molecule type" value="Genomic_DNA"/>
</dbReference>
<dbReference type="InterPro" id="IPR004772">
    <property type="entry name" value="TrkH"/>
</dbReference>
<feature type="transmembrane region" description="Helical" evidence="10">
    <location>
        <begin position="255"/>
        <end position="284"/>
    </location>
</feature>
<comment type="caution">
    <text evidence="11">The sequence shown here is derived from an EMBL/GenBank/DDBJ whole genome shotgun (WGS) entry which is preliminary data.</text>
</comment>
<dbReference type="AlphaFoldDB" id="A0AAW4MRY8"/>
<reference evidence="11 14" key="1">
    <citation type="submission" date="2021-06" db="EMBL/GenBank/DDBJ databases">
        <title>Collection of gut derived symbiotic bacterial strains cultured from healthy donors.</title>
        <authorList>
            <person name="Lin H."/>
            <person name="Littmann E."/>
            <person name="Pamer E.G."/>
        </authorList>
    </citation>
    <scope>NUCLEOTIDE SEQUENCE</scope>
    <source>
        <strain evidence="12 14">MSK.21.70</strain>
        <strain evidence="11">MSK.21.82</strain>
    </source>
</reference>
<evidence type="ECO:0000256" key="10">
    <source>
        <dbReference type="SAM" id="Phobius"/>
    </source>
</evidence>
<evidence type="ECO:0000256" key="3">
    <source>
        <dbReference type="ARBA" id="ARBA00022475"/>
    </source>
</evidence>
<keyword evidence="2" id="KW-0813">Transport</keyword>
<dbReference type="NCBIfam" id="TIGR00933">
    <property type="entry name" value="2a38"/>
    <property type="match status" value="1"/>
</dbReference>
<feature type="transmembrane region" description="Helical" evidence="10">
    <location>
        <begin position="94"/>
        <end position="122"/>
    </location>
</feature>
<feature type="transmembrane region" description="Helical" evidence="10">
    <location>
        <begin position="382"/>
        <end position="407"/>
    </location>
</feature>
<keyword evidence="3" id="KW-1003">Cell membrane</keyword>